<dbReference type="Pfam" id="PF23019">
    <property type="entry name" value="DUF7033"/>
    <property type="match status" value="1"/>
</dbReference>
<proteinExistence type="predicted"/>
<accession>A0A1I7BVP4</accession>
<reference evidence="2 3" key="1">
    <citation type="submission" date="2016-10" db="EMBL/GenBank/DDBJ databases">
        <authorList>
            <person name="de Groot N.N."/>
        </authorList>
    </citation>
    <scope>NUCLEOTIDE SEQUENCE [LARGE SCALE GENOMIC DNA]</scope>
    <source>
        <strain evidence="2 3">CGMCC 1.7005</strain>
    </source>
</reference>
<dbReference type="EMBL" id="FPAS01000008">
    <property type="protein sequence ID" value="SFT91237.1"/>
    <property type="molecule type" value="Genomic_DNA"/>
</dbReference>
<feature type="domain" description="DUF7033" evidence="1">
    <location>
        <begin position="84"/>
        <end position="163"/>
    </location>
</feature>
<organism evidence="2 3">
    <name type="scientific">Lishizhenia tianjinensis</name>
    <dbReference type="NCBI Taxonomy" id="477690"/>
    <lineage>
        <taxon>Bacteria</taxon>
        <taxon>Pseudomonadati</taxon>
        <taxon>Bacteroidota</taxon>
        <taxon>Flavobacteriia</taxon>
        <taxon>Flavobacteriales</taxon>
        <taxon>Crocinitomicaceae</taxon>
        <taxon>Lishizhenia</taxon>
    </lineage>
</organism>
<dbReference type="RefSeq" id="WP_090253294.1">
    <property type="nucleotide sequence ID" value="NZ_FPAS01000008.1"/>
</dbReference>
<gene>
    <name evidence="2" type="ORF">SAMN05216474_3119</name>
</gene>
<keyword evidence="3" id="KW-1185">Reference proteome</keyword>
<name>A0A1I7BVP4_9FLAO</name>
<dbReference type="InterPro" id="IPR054297">
    <property type="entry name" value="DUF7033"/>
</dbReference>
<dbReference type="AlphaFoldDB" id="A0A1I7BVP4"/>
<evidence type="ECO:0000313" key="3">
    <source>
        <dbReference type="Proteomes" id="UP000236454"/>
    </source>
</evidence>
<protein>
    <recommendedName>
        <fullName evidence="1">DUF7033 domain-containing protein</fullName>
    </recommendedName>
</protein>
<dbReference type="Proteomes" id="UP000236454">
    <property type="component" value="Unassembled WGS sequence"/>
</dbReference>
<evidence type="ECO:0000259" key="1">
    <source>
        <dbReference type="Pfam" id="PF23019"/>
    </source>
</evidence>
<dbReference type="OrthoDB" id="5573484at2"/>
<evidence type="ECO:0000313" key="2">
    <source>
        <dbReference type="EMBL" id="SFT91237.1"/>
    </source>
</evidence>
<dbReference type="STRING" id="477690.SAMN05216474_3119"/>
<sequence length="422" mass="50182">MKVYIKENTNYYAPIKYVLKLIEKNRKLTFSFVDSVENADISWDEHHPSSEPIDISFYNNLIENRELLKHENYFSEEPTLDPKQDLIAPIFYLVNCLQEISTSPEDFDNFNRFKYTHSYQYKFKNIERNLVEELMNVFCTKHNLTGKKTKSRFFISHDIDTIYGSLLQDGFWAVKNLKIGTLLHLITLELMRKPHWRNMDKIIKINDEYDVKTTFFWLVNKGKGTQDVMNADYKINKEKDLLELVANSNNTNGLHKSCSTMSINEELTKGNISNPYNRYHFLNFKAHSDWKKISDSDLEFDGSLGFAEHYGFRNSYGKAFQPFNVDEKKPYDFVEAPLHFMDGTFHKYMKMPSQNIAKTIINFYEKNNENCDFSLLWHNTYFTNYKYNSFLEEYKKVLSYLYENKIDCVTPQHLIDENKLTW</sequence>